<dbReference type="GO" id="GO:0016616">
    <property type="term" value="F:oxidoreductase activity, acting on the CH-OH group of donors, NAD or NADP as acceptor"/>
    <property type="evidence" value="ECO:0007669"/>
    <property type="project" value="UniProtKB-ARBA"/>
</dbReference>
<evidence type="ECO:0000256" key="3">
    <source>
        <dbReference type="RuleBase" id="RU000363"/>
    </source>
</evidence>
<keyword evidence="5" id="KW-1185">Reference proteome</keyword>
<dbReference type="Pfam" id="PF00106">
    <property type="entry name" value="adh_short"/>
    <property type="match status" value="1"/>
</dbReference>
<comment type="similarity">
    <text evidence="1 3">Belongs to the short-chain dehydrogenases/reductases (SDR) family.</text>
</comment>
<dbReference type="AlphaFoldDB" id="A0AAN7VEC7"/>
<dbReference type="InterPro" id="IPR020904">
    <property type="entry name" value="Sc_DH/Rdtase_CS"/>
</dbReference>
<dbReference type="InterPro" id="IPR002347">
    <property type="entry name" value="SDR_fam"/>
</dbReference>
<gene>
    <name evidence="4" type="ORF">RI129_010356</name>
</gene>
<name>A0AAN7VEC7_9COLE</name>
<dbReference type="PRINTS" id="PR00080">
    <property type="entry name" value="SDRFAMILY"/>
</dbReference>
<dbReference type="Gene3D" id="3.40.50.720">
    <property type="entry name" value="NAD(P)-binding Rossmann-like Domain"/>
    <property type="match status" value="1"/>
</dbReference>
<protein>
    <recommendedName>
        <fullName evidence="6">Farnesol dehydrogenase-like</fullName>
    </recommendedName>
</protein>
<evidence type="ECO:0000313" key="4">
    <source>
        <dbReference type="EMBL" id="KAK5641809.1"/>
    </source>
</evidence>
<dbReference type="FunFam" id="3.40.50.720:FF:000047">
    <property type="entry name" value="NADP-dependent L-serine/L-allo-threonine dehydrogenase"/>
    <property type="match status" value="1"/>
</dbReference>
<sequence>MMLAMDRWQGKVAVVTGTTSGIGLAIATRLVDAGLTVVGLARRKERGRAIEKDLNGRKGEFHSLTTDVAVEDEVITAFRWIEENLGGVSILVNNAGTRRSTNLVDGDAKMWKETLDINVFGLCVVTREAVRSMRKNGIEGYLVLVNSLAGHRVPPMCDNNIYPASKYAVTAVMETLRQELNALGSRIKVTSVSPGIVDSDIFKVSKMDDFMETLGKLPKLRPEDIADIVLYVLSTPPHVQIHDILVRPQGQLS</sequence>
<evidence type="ECO:0008006" key="6">
    <source>
        <dbReference type="Google" id="ProtNLM"/>
    </source>
</evidence>
<dbReference type="PRINTS" id="PR00081">
    <property type="entry name" value="GDHRDH"/>
</dbReference>
<evidence type="ECO:0000256" key="2">
    <source>
        <dbReference type="ARBA" id="ARBA00023002"/>
    </source>
</evidence>
<reference evidence="4 5" key="1">
    <citation type="journal article" date="2024" name="Insects">
        <title>An Improved Chromosome-Level Genome Assembly of the Firefly Pyrocoelia pectoralis.</title>
        <authorList>
            <person name="Fu X."/>
            <person name="Meyer-Rochow V.B."/>
            <person name="Ballantyne L."/>
            <person name="Zhu X."/>
        </authorList>
    </citation>
    <scope>NUCLEOTIDE SEQUENCE [LARGE SCALE GENOMIC DNA]</scope>
    <source>
        <strain evidence="4">XCY_ONT2</strain>
    </source>
</reference>
<proteinExistence type="inferred from homology"/>
<organism evidence="4 5">
    <name type="scientific">Pyrocoelia pectoralis</name>
    <dbReference type="NCBI Taxonomy" id="417401"/>
    <lineage>
        <taxon>Eukaryota</taxon>
        <taxon>Metazoa</taxon>
        <taxon>Ecdysozoa</taxon>
        <taxon>Arthropoda</taxon>
        <taxon>Hexapoda</taxon>
        <taxon>Insecta</taxon>
        <taxon>Pterygota</taxon>
        <taxon>Neoptera</taxon>
        <taxon>Endopterygota</taxon>
        <taxon>Coleoptera</taxon>
        <taxon>Polyphaga</taxon>
        <taxon>Elateriformia</taxon>
        <taxon>Elateroidea</taxon>
        <taxon>Lampyridae</taxon>
        <taxon>Lampyrinae</taxon>
        <taxon>Pyrocoelia</taxon>
    </lineage>
</organism>
<dbReference type="PANTHER" id="PTHR43115:SF4">
    <property type="entry name" value="DEHYDROGENASE_REDUCTASE SDR FAMILY MEMBER 11"/>
    <property type="match status" value="1"/>
</dbReference>
<dbReference type="Proteomes" id="UP001329430">
    <property type="component" value="Chromosome 7"/>
</dbReference>
<dbReference type="PANTHER" id="PTHR43115">
    <property type="entry name" value="DEHYDROGENASE/REDUCTASE SDR FAMILY MEMBER 11"/>
    <property type="match status" value="1"/>
</dbReference>
<dbReference type="InterPro" id="IPR036291">
    <property type="entry name" value="NAD(P)-bd_dom_sf"/>
</dbReference>
<keyword evidence="2" id="KW-0560">Oxidoreductase</keyword>
<dbReference type="EMBL" id="JAVRBK010000007">
    <property type="protein sequence ID" value="KAK5641809.1"/>
    <property type="molecule type" value="Genomic_DNA"/>
</dbReference>
<dbReference type="PROSITE" id="PS00061">
    <property type="entry name" value="ADH_SHORT"/>
    <property type="match status" value="1"/>
</dbReference>
<dbReference type="SUPFAM" id="SSF51735">
    <property type="entry name" value="NAD(P)-binding Rossmann-fold domains"/>
    <property type="match status" value="1"/>
</dbReference>
<evidence type="ECO:0000256" key="1">
    <source>
        <dbReference type="ARBA" id="ARBA00006484"/>
    </source>
</evidence>
<evidence type="ECO:0000313" key="5">
    <source>
        <dbReference type="Proteomes" id="UP001329430"/>
    </source>
</evidence>
<comment type="caution">
    <text evidence="4">The sequence shown here is derived from an EMBL/GenBank/DDBJ whole genome shotgun (WGS) entry which is preliminary data.</text>
</comment>
<accession>A0AAN7VEC7</accession>